<dbReference type="Gene3D" id="3.30.70.1060">
    <property type="entry name" value="Dimeric alpha+beta barrel"/>
    <property type="match status" value="1"/>
</dbReference>
<dbReference type="Proteomes" id="UP001374803">
    <property type="component" value="Chromosome"/>
</dbReference>
<evidence type="ECO:0000259" key="2">
    <source>
        <dbReference type="Pfam" id="PF03795"/>
    </source>
</evidence>
<sequence length="97" mass="10808">MYAIAIIRYRQPLERIQQVVDRHRAYLKGLQEKGILLASGPLDPRSGGALLLRVPDDAVQATLDQVRDGDPYVLEGVAQYELLPWVPGLGKEKLDSL</sequence>
<feature type="domain" description="YCII-related" evidence="2">
    <location>
        <begin position="5"/>
        <end position="85"/>
    </location>
</feature>
<gene>
    <name evidence="3" type="ORF">LVJ94_14760</name>
</gene>
<keyword evidence="4" id="KW-1185">Reference proteome</keyword>
<comment type="similarity">
    <text evidence="1">Belongs to the YciI family.</text>
</comment>
<reference evidence="3" key="1">
    <citation type="submission" date="2021-12" db="EMBL/GenBank/DDBJ databases">
        <title>Discovery of the Pendulisporaceae a myxobacterial family with distinct sporulation behavior and unique specialized metabolism.</title>
        <authorList>
            <person name="Garcia R."/>
            <person name="Popoff A."/>
            <person name="Bader C.D."/>
            <person name="Loehr J."/>
            <person name="Walesch S."/>
            <person name="Walt C."/>
            <person name="Boldt J."/>
            <person name="Bunk B."/>
            <person name="Haeckl F.J.F.P.J."/>
            <person name="Gunesch A.P."/>
            <person name="Birkelbach J."/>
            <person name="Nuebel U."/>
            <person name="Pietschmann T."/>
            <person name="Bach T."/>
            <person name="Mueller R."/>
        </authorList>
    </citation>
    <scope>NUCLEOTIDE SEQUENCE</scope>
    <source>
        <strain evidence="3">MSr11367</strain>
    </source>
</reference>
<dbReference type="RefSeq" id="WP_394838164.1">
    <property type="nucleotide sequence ID" value="NZ_CP089929.1"/>
</dbReference>
<organism evidence="3 4">
    <name type="scientific">Pendulispora rubella</name>
    <dbReference type="NCBI Taxonomy" id="2741070"/>
    <lineage>
        <taxon>Bacteria</taxon>
        <taxon>Pseudomonadati</taxon>
        <taxon>Myxococcota</taxon>
        <taxon>Myxococcia</taxon>
        <taxon>Myxococcales</taxon>
        <taxon>Sorangiineae</taxon>
        <taxon>Pendulisporaceae</taxon>
        <taxon>Pendulispora</taxon>
    </lineage>
</organism>
<evidence type="ECO:0000313" key="4">
    <source>
        <dbReference type="Proteomes" id="UP001374803"/>
    </source>
</evidence>
<dbReference type="Pfam" id="PF03795">
    <property type="entry name" value="YCII"/>
    <property type="match status" value="1"/>
</dbReference>
<dbReference type="InterPro" id="IPR005545">
    <property type="entry name" value="YCII"/>
</dbReference>
<dbReference type="InterPro" id="IPR011008">
    <property type="entry name" value="Dimeric_a/b-barrel"/>
</dbReference>
<dbReference type="EMBL" id="CP089983">
    <property type="protein sequence ID" value="WXB08494.1"/>
    <property type="molecule type" value="Genomic_DNA"/>
</dbReference>
<proteinExistence type="inferred from homology"/>
<protein>
    <submittedName>
        <fullName evidence="3">YciI family protein</fullName>
    </submittedName>
</protein>
<dbReference type="PANTHER" id="PTHR37828:SF1">
    <property type="entry name" value="YCII-RELATED DOMAIN-CONTAINING PROTEIN"/>
    <property type="match status" value="1"/>
</dbReference>
<evidence type="ECO:0000313" key="3">
    <source>
        <dbReference type="EMBL" id="WXB08494.1"/>
    </source>
</evidence>
<name>A0ABZ2LC65_9BACT</name>
<dbReference type="PANTHER" id="PTHR37828">
    <property type="entry name" value="GSR2449 PROTEIN"/>
    <property type="match status" value="1"/>
</dbReference>
<evidence type="ECO:0000256" key="1">
    <source>
        <dbReference type="ARBA" id="ARBA00007689"/>
    </source>
</evidence>
<accession>A0ABZ2LC65</accession>
<dbReference type="SUPFAM" id="SSF54909">
    <property type="entry name" value="Dimeric alpha+beta barrel"/>
    <property type="match status" value="1"/>
</dbReference>